<comment type="caution">
    <text evidence="2">The sequence shown here is derived from an EMBL/GenBank/DDBJ whole genome shotgun (WGS) entry which is preliminary data.</text>
</comment>
<name>A0A8S9SBS3_BRACR</name>
<dbReference type="Proteomes" id="UP000712600">
    <property type="component" value="Unassembled WGS sequence"/>
</dbReference>
<reference evidence="2" key="1">
    <citation type="submission" date="2019-12" db="EMBL/GenBank/DDBJ databases">
        <title>Genome sequencing and annotation of Brassica cretica.</title>
        <authorList>
            <person name="Studholme D.J."/>
            <person name="Sarris P."/>
        </authorList>
    </citation>
    <scope>NUCLEOTIDE SEQUENCE</scope>
    <source>
        <strain evidence="2">PFS-109/04</strain>
        <tissue evidence="2">Leaf</tissue>
    </source>
</reference>
<protein>
    <submittedName>
        <fullName evidence="2">Uncharacterized protein</fullName>
    </submittedName>
</protein>
<evidence type="ECO:0000313" key="3">
    <source>
        <dbReference type="Proteomes" id="UP000712600"/>
    </source>
</evidence>
<gene>
    <name evidence="2" type="ORF">F2Q69_00033255</name>
</gene>
<accession>A0A8S9SBS3</accession>
<dbReference type="AlphaFoldDB" id="A0A8S9SBS3"/>
<feature type="region of interest" description="Disordered" evidence="1">
    <location>
        <begin position="1"/>
        <end position="23"/>
    </location>
</feature>
<evidence type="ECO:0000256" key="1">
    <source>
        <dbReference type="SAM" id="MobiDB-lite"/>
    </source>
</evidence>
<proteinExistence type="predicted"/>
<sequence length="67" mass="7876">MSTPINSPAFDVSGFPEYEQPHLNDDSQWMRPYLFIESKLKRHEQTPTRRLLAKRRVTLDFRTAIAA</sequence>
<evidence type="ECO:0000313" key="2">
    <source>
        <dbReference type="EMBL" id="KAF3598758.1"/>
    </source>
</evidence>
<dbReference type="EMBL" id="QGKX02000004">
    <property type="protein sequence ID" value="KAF3598758.1"/>
    <property type="molecule type" value="Genomic_DNA"/>
</dbReference>
<organism evidence="2 3">
    <name type="scientific">Brassica cretica</name>
    <name type="common">Mustard</name>
    <dbReference type="NCBI Taxonomy" id="69181"/>
    <lineage>
        <taxon>Eukaryota</taxon>
        <taxon>Viridiplantae</taxon>
        <taxon>Streptophyta</taxon>
        <taxon>Embryophyta</taxon>
        <taxon>Tracheophyta</taxon>
        <taxon>Spermatophyta</taxon>
        <taxon>Magnoliopsida</taxon>
        <taxon>eudicotyledons</taxon>
        <taxon>Gunneridae</taxon>
        <taxon>Pentapetalae</taxon>
        <taxon>rosids</taxon>
        <taxon>malvids</taxon>
        <taxon>Brassicales</taxon>
        <taxon>Brassicaceae</taxon>
        <taxon>Brassiceae</taxon>
        <taxon>Brassica</taxon>
    </lineage>
</organism>